<reference evidence="1 2" key="1">
    <citation type="journal article" date="2018" name="PLoS Genet.">
        <title>Population sequencing reveals clonal diversity and ancestral inbreeding in the grapevine cultivar Chardonnay.</title>
        <authorList>
            <person name="Roach M.J."/>
            <person name="Johnson D.L."/>
            <person name="Bohlmann J."/>
            <person name="van Vuuren H.J."/>
            <person name="Jones S.J."/>
            <person name="Pretorius I.S."/>
            <person name="Schmidt S.A."/>
            <person name="Borneman A.R."/>
        </authorList>
    </citation>
    <scope>NUCLEOTIDE SEQUENCE [LARGE SCALE GENOMIC DNA]</scope>
    <source>
        <strain evidence="2">cv. Chardonnay</strain>
        <tissue evidence="1">Leaf</tissue>
    </source>
</reference>
<comment type="caution">
    <text evidence="1">The sequence shown here is derived from an EMBL/GenBank/DDBJ whole genome shotgun (WGS) entry which is preliminary data.</text>
</comment>
<name>A0A438FMZ0_VITVI</name>
<protein>
    <recommendedName>
        <fullName evidence="3">DUF4283 domain-containing protein</fullName>
    </recommendedName>
</protein>
<dbReference type="Proteomes" id="UP000288805">
    <property type="component" value="Unassembled WGS sequence"/>
</dbReference>
<dbReference type="AlphaFoldDB" id="A0A438FMZ0"/>
<proteinExistence type="predicted"/>
<sequence>MGESERACDGEEGEISATIRKRRKESSFMVDSKMFEIVFDERKGKPQFLIVEKKRGVSSWVRLGSESLGFFMEGPIHCIKDKKEGRWGKEWKDKGKSYSLTRGFNRAGWFLRLEVVDLERKRFCIFIPRGREDKRGWVTMAEKIHQMEGSIGRKANMQEVRAVGKSALESSYVTVVKRPSWRDSNSIKVKVRREETLGNLQKLEHCIVASWKSRTEREDDLERLGSLWANS</sequence>
<evidence type="ECO:0000313" key="1">
    <source>
        <dbReference type="EMBL" id="RVW61315.1"/>
    </source>
</evidence>
<gene>
    <name evidence="1" type="ORF">CK203_020715</name>
</gene>
<dbReference type="EMBL" id="QGNW01000842">
    <property type="protein sequence ID" value="RVW61315.1"/>
    <property type="molecule type" value="Genomic_DNA"/>
</dbReference>
<evidence type="ECO:0008006" key="3">
    <source>
        <dbReference type="Google" id="ProtNLM"/>
    </source>
</evidence>
<evidence type="ECO:0000313" key="2">
    <source>
        <dbReference type="Proteomes" id="UP000288805"/>
    </source>
</evidence>
<accession>A0A438FMZ0</accession>
<organism evidence="1 2">
    <name type="scientific">Vitis vinifera</name>
    <name type="common">Grape</name>
    <dbReference type="NCBI Taxonomy" id="29760"/>
    <lineage>
        <taxon>Eukaryota</taxon>
        <taxon>Viridiplantae</taxon>
        <taxon>Streptophyta</taxon>
        <taxon>Embryophyta</taxon>
        <taxon>Tracheophyta</taxon>
        <taxon>Spermatophyta</taxon>
        <taxon>Magnoliopsida</taxon>
        <taxon>eudicotyledons</taxon>
        <taxon>Gunneridae</taxon>
        <taxon>Pentapetalae</taxon>
        <taxon>rosids</taxon>
        <taxon>Vitales</taxon>
        <taxon>Vitaceae</taxon>
        <taxon>Viteae</taxon>
        <taxon>Vitis</taxon>
    </lineage>
</organism>